<sequence>MKKSGLRYALSAVFLWSTVATAFKLTLEGMNYAQLLFYSSLTSTLIFASLIFIRRKSIGETLFSKKYIKNNIALGFLNPFLYYLVLFKAYSLLPAQEAQPLNYTWPIIISIFAVIFLKNKINFRIILGLIMAFTGVIVIATRGNILSLHFHNLFGVSLALGSSLLWGLFWTFNLLDSRKEDEKLLGSFFFGTIYTFIYLAAFGSFAISSYKYLLGAVYIGFFEMGITFILWLNALRLSDNKARTATLAYLSPFISLLFIWLILGEKLLLSSIAGLILIVSGIIIQRLNDSIRS</sequence>
<dbReference type="SUPFAM" id="SSF103481">
    <property type="entry name" value="Multidrug resistance efflux transporter EmrE"/>
    <property type="match status" value="2"/>
</dbReference>
<feature type="transmembrane region" description="Helical" evidence="1">
    <location>
        <begin position="151"/>
        <end position="172"/>
    </location>
</feature>
<reference evidence="3 4" key="1">
    <citation type="journal article" date="2013" name="PLoS ONE">
        <title>Genomic analysis of Melioribacter roseus, facultatively anaerobic organotrophic bacterium representing a novel deep lineage within Bacteriodetes/Chlorobi group.</title>
        <authorList>
            <person name="Kadnikov V.V."/>
            <person name="Mardanov A.V."/>
            <person name="Podosokorskaya O.A."/>
            <person name="Gavrilov S.N."/>
            <person name="Kublanov I.V."/>
            <person name="Beletsky A.V."/>
            <person name="Bonch-Osmolovskaya E.A."/>
            <person name="Ravin N.V."/>
        </authorList>
    </citation>
    <scope>NUCLEOTIDE SEQUENCE [LARGE SCALE GENOMIC DNA]</scope>
    <source>
        <strain evidence="4">JCM 17771 / P3M-2</strain>
    </source>
</reference>
<dbReference type="EMBL" id="CP003557">
    <property type="protein sequence ID" value="AFN73924.1"/>
    <property type="molecule type" value="Genomic_DNA"/>
</dbReference>
<keyword evidence="1" id="KW-0472">Membrane</keyword>
<feature type="transmembrane region" description="Helical" evidence="1">
    <location>
        <begin position="244"/>
        <end position="263"/>
    </location>
</feature>
<protein>
    <submittedName>
        <fullName evidence="3">Drug/metabolite transporter permease</fullName>
    </submittedName>
</protein>
<feature type="transmembrane region" description="Helical" evidence="1">
    <location>
        <begin position="184"/>
        <end position="206"/>
    </location>
</feature>
<dbReference type="HOGENOM" id="CLU_064680_1_0_10"/>
<dbReference type="STRING" id="1191523.MROS_0681"/>
<keyword evidence="1" id="KW-0812">Transmembrane</keyword>
<dbReference type="PANTHER" id="PTHR22911">
    <property type="entry name" value="ACYL-MALONYL CONDENSING ENZYME-RELATED"/>
    <property type="match status" value="1"/>
</dbReference>
<feature type="domain" description="EamA" evidence="2">
    <location>
        <begin position="4"/>
        <end position="140"/>
    </location>
</feature>
<evidence type="ECO:0000256" key="1">
    <source>
        <dbReference type="SAM" id="Phobius"/>
    </source>
</evidence>
<feature type="transmembrane region" description="Helical" evidence="1">
    <location>
        <begin position="269"/>
        <end position="287"/>
    </location>
</feature>
<dbReference type="OrthoDB" id="5729944at2"/>
<dbReference type="PATRIC" id="fig|1191523.3.peg.711"/>
<dbReference type="AlphaFoldDB" id="I6ZPH8"/>
<feature type="transmembrane region" description="Helical" evidence="1">
    <location>
        <begin position="102"/>
        <end position="118"/>
    </location>
</feature>
<dbReference type="Proteomes" id="UP000009011">
    <property type="component" value="Chromosome"/>
</dbReference>
<keyword evidence="1" id="KW-1133">Transmembrane helix</keyword>
<evidence type="ECO:0000313" key="4">
    <source>
        <dbReference type="Proteomes" id="UP000009011"/>
    </source>
</evidence>
<dbReference type="Pfam" id="PF00892">
    <property type="entry name" value="EamA"/>
    <property type="match status" value="2"/>
</dbReference>
<dbReference type="eggNOG" id="COG0697">
    <property type="taxonomic scope" value="Bacteria"/>
</dbReference>
<dbReference type="RefSeq" id="WP_014855361.1">
    <property type="nucleotide sequence ID" value="NC_018178.1"/>
</dbReference>
<gene>
    <name evidence="3" type="ordered locus">MROS_0681</name>
</gene>
<dbReference type="InterPro" id="IPR000620">
    <property type="entry name" value="EamA_dom"/>
</dbReference>
<name>I6ZPH8_MELRP</name>
<proteinExistence type="predicted"/>
<feature type="transmembrane region" description="Helical" evidence="1">
    <location>
        <begin position="125"/>
        <end position="145"/>
    </location>
</feature>
<feature type="transmembrane region" description="Helical" evidence="1">
    <location>
        <begin position="212"/>
        <end position="232"/>
    </location>
</feature>
<dbReference type="KEGG" id="mro:MROS_0681"/>
<feature type="transmembrane region" description="Helical" evidence="1">
    <location>
        <begin position="72"/>
        <end position="90"/>
    </location>
</feature>
<evidence type="ECO:0000313" key="3">
    <source>
        <dbReference type="EMBL" id="AFN73924.1"/>
    </source>
</evidence>
<dbReference type="GO" id="GO:0016020">
    <property type="term" value="C:membrane"/>
    <property type="evidence" value="ECO:0007669"/>
    <property type="project" value="InterPro"/>
</dbReference>
<accession>I6ZPH8</accession>
<organism evidence="3 4">
    <name type="scientific">Melioribacter roseus (strain DSM 23840 / JCM 17771 / VKM B-2668 / P3M-2)</name>
    <dbReference type="NCBI Taxonomy" id="1191523"/>
    <lineage>
        <taxon>Bacteria</taxon>
        <taxon>Pseudomonadati</taxon>
        <taxon>Ignavibacteriota</taxon>
        <taxon>Ignavibacteria</taxon>
        <taxon>Ignavibacteriales</taxon>
        <taxon>Melioribacteraceae</taxon>
        <taxon>Melioribacter</taxon>
    </lineage>
</organism>
<dbReference type="InterPro" id="IPR037185">
    <property type="entry name" value="EmrE-like"/>
</dbReference>
<feature type="domain" description="EamA" evidence="2">
    <location>
        <begin position="154"/>
        <end position="284"/>
    </location>
</feature>
<keyword evidence="4" id="KW-1185">Reference proteome</keyword>
<evidence type="ECO:0000259" key="2">
    <source>
        <dbReference type="Pfam" id="PF00892"/>
    </source>
</evidence>
<dbReference type="PANTHER" id="PTHR22911:SF137">
    <property type="entry name" value="SOLUTE CARRIER FAMILY 35 MEMBER G2-RELATED"/>
    <property type="match status" value="1"/>
</dbReference>
<feature type="transmembrane region" description="Helical" evidence="1">
    <location>
        <begin position="32"/>
        <end position="52"/>
    </location>
</feature>